<dbReference type="InterPro" id="IPR019540">
    <property type="entry name" value="PtdIno-glycan_biosynth_class_S"/>
</dbReference>
<evidence type="ECO:0000256" key="7">
    <source>
        <dbReference type="ARBA" id="ARBA00022989"/>
    </source>
</evidence>
<evidence type="ECO:0000256" key="8">
    <source>
        <dbReference type="ARBA" id="ARBA00023136"/>
    </source>
</evidence>
<feature type="region of interest" description="Disordered" evidence="10">
    <location>
        <begin position="619"/>
        <end position="647"/>
    </location>
</feature>
<dbReference type="Pfam" id="PF10510">
    <property type="entry name" value="PIG-S"/>
    <property type="match status" value="1"/>
</dbReference>
<evidence type="ECO:0000256" key="11">
    <source>
        <dbReference type="SAM" id="Phobius"/>
    </source>
</evidence>
<dbReference type="EMBL" id="VOIH02000010">
    <property type="protein sequence ID" value="KAF3435956.1"/>
    <property type="molecule type" value="Genomic_DNA"/>
</dbReference>
<feature type="region of interest" description="Disordered" evidence="10">
    <location>
        <begin position="1"/>
        <end position="26"/>
    </location>
</feature>
<comment type="caution">
    <text evidence="13">The sequence shown here is derived from an EMBL/GenBank/DDBJ whole genome shotgun (WGS) entry which is preliminary data.</text>
</comment>
<evidence type="ECO:0000256" key="5">
    <source>
        <dbReference type="ARBA" id="ARBA00022692"/>
    </source>
</evidence>
<feature type="transmembrane region" description="Helical" evidence="11">
    <location>
        <begin position="37"/>
        <end position="55"/>
    </location>
</feature>
<keyword evidence="5 11" id="KW-0812">Transmembrane</keyword>
<feature type="region of interest" description="Disordered" evidence="10">
    <location>
        <begin position="711"/>
        <end position="746"/>
    </location>
</feature>
<evidence type="ECO:0000256" key="6">
    <source>
        <dbReference type="ARBA" id="ARBA00022824"/>
    </source>
</evidence>
<dbReference type="SUPFAM" id="SSF47769">
    <property type="entry name" value="SAM/Pointed domain"/>
    <property type="match status" value="1"/>
</dbReference>
<evidence type="ECO:0000259" key="12">
    <source>
        <dbReference type="PROSITE" id="PS50105"/>
    </source>
</evidence>
<dbReference type="Gene3D" id="1.10.150.50">
    <property type="entry name" value="Transcription Factor, Ets-1"/>
    <property type="match status" value="1"/>
</dbReference>
<dbReference type="Proteomes" id="UP000796880">
    <property type="component" value="Unassembled WGS sequence"/>
</dbReference>
<dbReference type="GO" id="GO:0006506">
    <property type="term" value="P:GPI anchor biosynthetic process"/>
    <property type="evidence" value="ECO:0007669"/>
    <property type="project" value="UniProtKB-UniPathway"/>
</dbReference>
<accession>A0A8K0GSL0</accession>
<evidence type="ECO:0000256" key="4">
    <source>
        <dbReference type="ARBA" id="ARBA00022502"/>
    </source>
</evidence>
<dbReference type="GO" id="GO:0042765">
    <property type="term" value="C:GPI-anchor transamidase complex"/>
    <property type="evidence" value="ECO:0007669"/>
    <property type="project" value="InterPro"/>
</dbReference>
<dbReference type="OrthoDB" id="28748at2759"/>
<dbReference type="GO" id="GO:0016255">
    <property type="term" value="P:attachment of GPI anchor to protein"/>
    <property type="evidence" value="ECO:0007669"/>
    <property type="project" value="InterPro"/>
</dbReference>
<evidence type="ECO:0000313" key="14">
    <source>
        <dbReference type="Proteomes" id="UP000796880"/>
    </source>
</evidence>
<organism evidence="13 14">
    <name type="scientific">Rhamnella rubrinervis</name>
    <dbReference type="NCBI Taxonomy" id="2594499"/>
    <lineage>
        <taxon>Eukaryota</taxon>
        <taxon>Viridiplantae</taxon>
        <taxon>Streptophyta</taxon>
        <taxon>Embryophyta</taxon>
        <taxon>Tracheophyta</taxon>
        <taxon>Spermatophyta</taxon>
        <taxon>Magnoliopsida</taxon>
        <taxon>eudicotyledons</taxon>
        <taxon>Gunneridae</taxon>
        <taxon>Pentapetalae</taxon>
        <taxon>rosids</taxon>
        <taxon>fabids</taxon>
        <taxon>Rosales</taxon>
        <taxon>Rhamnaceae</taxon>
        <taxon>rhamnoid group</taxon>
        <taxon>Rhamneae</taxon>
        <taxon>Rhamnella</taxon>
    </lineage>
</organism>
<reference evidence="13" key="1">
    <citation type="submission" date="2020-03" db="EMBL/GenBank/DDBJ databases">
        <title>A high-quality chromosome-level genome assembly of a woody plant with both climbing and erect habits, Rhamnella rubrinervis.</title>
        <authorList>
            <person name="Lu Z."/>
            <person name="Yang Y."/>
            <person name="Zhu X."/>
            <person name="Sun Y."/>
        </authorList>
    </citation>
    <scope>NUCLEOTIDE SEQUENCE</scope>
    <source>
        <strain evidence="13">BYM</strain>
        <tissue evidence="13">Leaf</tissue>
    </source>
</reference>
<comment type="subcellular location">
    <subcellularLocation>
        <location evidence="1">Endoplasmic reticulum membrane</location>
        <topology evidence="1">Multi-pass membrane protein</topology>
    </subcellularLocation>
</comment>
<feature type="compositionally biased region" description="Basic and acidic residues" evidence="10">
    <location>
        <begin position="619"/>
        <end position="630"/>
    </location>
</feature>
<keyword evidence="8 11" id="KW-0472">Membrane</keyword>
<dbReference type="CDD" id="cd09487">
    <property type="entry name" value="SAM_superfamily"/>
    <property type="match status" value="1"/>
</dbReference>
<evidence type="ECO:0000313" key="13">
    <source>
        <dbReference type="EMBL" id="KAF3435956.1"/>
    </source>
</evidence>
<evidence type="ECO:0000256" key="2">
    <source>
        <dbReference type="ARBA" id="ARBA00004687"/>
    </source>
</evidence>
<dbReference type="InterPro" id="IPR001660">
    <property type="entry name" value="SAM"/>
</dbReference>
<dbReference type="InterPro" id="IPR013761">
    <property type="entry name" value="SAM/pointed_sf"/>
</dbReference>
<dbReference type="PROSITE" id="PS50105">
    <property type="entry name" value="SAM_DOMAIN"/>
    <property type="match status" value="1"/>
</dbReference>
<dbReference type="PANTHER" id="PTHR21072:SF13">
    <property type="entry name" value="GPI TRANSAMIDASE COMPONENT PIG-S"/>
    <property type="match status" value="1"/>
</dbReference>
<protein>
    <recommendedName>
        <fullName evidence="12">SAM domain-containing protein</fullName>
    </recommendedName>
</protein>
<sequence>MAEVSEPPKPEISELREPASDFDPKTMRKTKPGLKRLVLTLSVLFSFVLGFPILWKSVEIYRAPLPFREVDSLSAQLDSSSLLFPCHFQVIFVGFNSKTSISSSTADLQSSILNQMAKLTPQTPQCGTCSTNYTVSVVVDSDSHCLQSQNDKPSCPWKCGAIRAVDFDLSDEGIDDLLDSVLGGCSAIASGGKVYSVVVVNRDEEVRAVVGKHRHAWVYGRVTEAEAVSKAAEIFVKVFVNGGREQGLIHGEFMPVGADGRIVLSFNLLNADPRDWVYDWDFQRVDEILLAPVIEALGPVANITVESQVLYHTEKSSLSSWDDKWERYIFSTKDLPFFVNSNEWHLDTSIAAGGRSKILHFVVYIPSAKECPLLLQLPDGEISKTNGFISPMWGGIIVWNPQGCEKNSGNMNPVRHTMSHQDLQKVFEVFMGQFRQLFGLKSDNLYIGSSGTSSVLTSERGFTLWELDVLSRQHACFNLHSCATTLGSLSRLVQSLPRMIIMDEIGKQVKYSLEEATLAQTNASLGVYDASAVSSRQARSLAEDAFFHPSIMSVSYYSFEHCFAVYSPFFLPVSMHVLLAALREWRRYKHENRKFLTWKTRKMYADRVDAETKRSIKDRLNGNFRDDSSRRRQVTGKRQRQDDKWEHDLYEGGRASNLNVDARDLRLKLQRKSLQQARVSGAVSGARDLREKLSGTMHSQPVNIDPPKQKLEAAKQPGRSVASKVLVPETKKAANPAPRKKAPQKVSTSVDEFLQSLGLEKYSITFQAEEVDMTALLHMSDEDLKAIGIPMVIDDSCGVFLLYGSKEEDTFSSGIKNLTQELDDVKLLAFGRNLKL</sequence>
<evidence type="ECO:0000256" key="9">
    <source>
        <dbReference type="ARBA" id="ARBA00023180"/>
    </source>
</evidence>
<evidence type="ECO:0000256" key="10">
    <source>
        <dbReference type="SAM" id="MobiDB-lite"/>
    </source>
</evidence>
<keyword evidence="7 11" id="KW-1133">Transmembrane helix</keyword>
<comment type="pathway">
    <text evidence="2">Glycolipid biosynthesis; glycosylphosphatidylinositol-anchor biosynthesis.</text>
</comment>
<feature type="domain" description="SAM" evidence="12">
    <location>
        <begin position="745"/>
        <end position="789"/>
    </location>
</feature>
<dbReference type="AlphaFoldDB" id="A0A8K0GSL0"/>
<keyword evidence="6" id="KW-0256">Endoplasmic reticulum</keyword>
<dbReference type="PANTHER" id="PTHR21072">
    <property type="entry name" value="GPI TRANSAMIDASE COMPONENT PIG-S"/>
    <property type="match status" value="1"/>
</dbReference>
<dbReference type="Pfam" id="PF00536">
    <property type="entry name" value="SAM_1"/>
    <property type="match status" value="1"/>
</dbReference>
<gene>
    <name evidence="13" type="ORF">FNV43_RR23048</name>
</gene>
<comment type="similarity">
    <text evidence="3">Belongs to the PIGS family.</text>
</comment>
<keyword evidence="4" id="KW-0337">GPI-anchor biosynthesis</keyword>
<dbReference type="UniPathway" id="UPA00196"/>
<keyword evidence="14" id="KW-1185">Reference proteome</keyword>
<keyword evidence="9" id="KW-0325">Glycoprotein</keyword>
<evidence type="ECO:0000256" key="1">
    <source>
        <dbReference type="ARBA" id="ARBA00004477"/>
    </source>
</evidence>
<evidence type="ECO:0000256" key="3">
    <source>
        <dbReference type="ARBA" id="ARBA00005316"/>
    </source>
</evidence>
<name>A0A8K0GSL0_9ROSA</name>
<proteinExistence type="inferred from homology"/>